<name>A0A2N5ZE52_MUIH1</name>
<dbReference type="Proteomes" id="UP000234857">
    <property type="component" value="Unassembled WGS sequence"/>
</dbReference>
<comment type="caution">
    <text evidence="1">The sequence shown here is derived from an EMBL/GenBank/DDBJ whole genome shotgun (WGS) entry which is preliminary data.</text>
</comment>
<reference evidence="1 2" key="1">
    <citation type="submission" date="2017-11" db="EMBL/GenBank/DDBJ databases">
        <title>Genome-resolved metagenomics identifies genetic mobility, metabolic interactions, and unexpected diversity in perchlorate-reducing communities.</title>
        <authorList>
            <person name="Barnum T.P."/>
            <person name="Figueroa I.A."/>
            <person name="Carlstrom C.I."/>
            <person name="Lucas L.N."/>
            <person name="Engelbrektson A.L."/>
            <person name="Coates J.D."/>
        </authorList>
    </citation>
    <scope>NUCLEOTIDE SEQUENCE [LARGE SCALE GENOMIC DNA]</scope>
    <source>
        <strain evidence="1">BM706</strain>
    </source>
</reference>
<accession>A0A2N5ZE52</accession>
<sequence>MYRDTLFDIYIKNRVSHKRLYSHADYRSFFNKMIYVVSERYREIRVLDLCEMFDPYIVAYHTRKAKKEAYALFESIFISRVFTVYQFSEIIKEITFKERHCKILIISSVRRLFLGEDIKEKVKQDIFREALLALKENQLSFVFIEEYGNIFYGGRYGKDIVDFYSDNRIDKRELEEFQTCSKKRGSAAF</sequence>
<dbReference type="AlphaFoldDB" id="A0A2N5ZE52"/>
<dbReference type="EMBL" id="PKTG01000100">
    <property type="protein sequence ID" value="PLX16943.1"/>
    <property type="molecule type" value="Genomic_DNA"/>
</dbReference>
<evidence type="ECO:0000313" key="1">
    <source>
        <dbReference type="EMBL" id="PLX16943.1"/>
    </source>
</evidence>
<proteinExistence type="predicted"/>
<gene>
    <name evidence="1" type="ORF">C0601_08895</name>
</gene>
<evidence type="ECO:0000313" key="2">
    <source>
        <dbReference type="Proteomes" id="UP000234857"/>
    </source>
</evidence>
<protein>
    <submittedName>
        <fullName evidence="1">Uncharacterized protein</fullName>
    </submittedName>
</protein>
<organism evidence="1 2">
    <name type="scientific">Muiribacterium halophilum</name>
    <dbReference type="NCBI Taxonomy" id="2053465"/>
    <lineage>
        <taxon>Bacteria</taxon>
        <taxon>Candidatus Muiribacteriota</taxon>
        <taxon>Candidatus Muiribacteriia</taxon>
        <taxon>Candidatus Muiribacteriales</taxon>
        <taxon>Candidatus Muiribacteriaceae</taxon>
        <taxon>Candidatus Muiribacterium</taxon>
    </lineage>
</organism>